<evidence type="ECO:0000313" key="2">
    <source>
        <dbReference type="Proteomes" id="UP000244924"/>
    </source>
</evidence>
<dbReference type="Proteomes" id="UP000244924">
    <property type="component" value="Unassembled WGS sequence"/>
</dbReference>
<sequence>MHAITRTYTGKGAAELTKLLIARKSEVEKLIGDVPGLVSYDLIETRDGCFTVTVCKDKAGTDKSLAVAKDWLKANAAQLGVGAPAVAEGKVAIHLGAKKPAVA</sequence>
<proteinExistence type="predicted"/>
<reference evidence="1 2" key="1">
    <citation type="submission" date="2018-03" db="EMBL/GenBank/DDBJ databases">
        <authorList>
            <person name="Keele B.F."/>
        </authorList>
    </citation>
    <scope>NUCLEOTIDE SEQUENCE [LARGE SCALE GENOMIC DNA]</scope>
    <source>
        <strain evidence="1 2">CECT 8626</strain>
    </source>
</reference>
<dbReference type="OrthoDB" id="8115404at2"/>
<gene>
    <name evidence="1" type="ORF">DEA8626_03654</name>
</gene>
<dbReference type="AlphaFoldDB" id="A0A2R8BMR7"/>
<protein>
    <recommendedName>
        <fullName evidence="3">ABM domain-containing protein</fullName>
    </recommendedName>
</protein>
<dbReference type="EMBL" id="OMOQ01000003">
    <property type="protein sequence ID" value="SPH24603.1"/>
    <property type="molecule type" value="Genomic_DNA"/>
</dbReference>
<accession>A0A2R8BMR7</accession>
<keyword evidence="2" id="KW-1185">Reference proteome</keyword>
<evidence type="ECO:0008006" key="3">
    <source>
        <dbReference type="Google" id="ProtNLM"/>
    </source>
</evidence>
<dbReference type="RefSeq" id="WP_108854582.1">
    <property type="nucleotide sequence ID" value="NZ_OMOQ01000003.1"/>
</dbReference>
<evidence type="ECO:0000313" key="1">
    <source>
        <dbReference type="EMBL" id="SPH24603.1"/>
    </source>
</evidence>
<name>A0A2R8BMR7_9RHOB</name>
<organism evidence="1 2">
    <name type="scientific">Albidovulum aquaemixtae</name>
    <dbReference type="NCBI Taxonomy" id="1542388"/>
    <lineage>
        <taxon>Bacteria</taxon>
        <taxon>Pseudomonadati</taxon>
        <taxon>Pseudomonadota</taxon>
        <taxon>Alphaproteobacteria</taxon>
        <taxon>Rhodobacterales</taxon>
        <taxon>Paracoccaceae</taxon>
        <taxon>Albidovulum</taxon>
    </lineage>
</organism>